<protein>
    <submittedName>
        <fullName evidence="1">Uncharacterized protein</fullName>
    </submittedName>
</protein>
<reference evidence="1" key="1">
    <citation type="submission" date="2020-03" db="EMBL/GenBank/DDBJ databases">
        <title>The deep terrestrial virosphere.</title>
        <authorList>
            <person name="Holmfeldt K."/>
            <person name="Nilsson E."/>
            <person name="Simone D."/>
            <person name="Lopez-Fernandez M."/>
            <person name="Wu X."/>
            <person name="de Brujin I."/>
            <person name="Lundin D."/>
            <person name="Andersson A."/>
            <person name="Bertilsson S."/>
            <person name="Dopson M."/>
        </authorList>
    </citation>
    <scope>NUCLEOTIDE SEQUENCE</scope>
    <source>
        <strain evidence="1">TM448A00186</strain>
        <strain evidence="2">TM448B02294</strain>
    </source>
</reference>
<dbReference type="AlphaFoldDB" id="A0A6H1ZB23"/>
<proteinExistence type="predicted"/>
<organism evidence="1">
    <name type="scientific">viral metagenome</name>
    <dbReference type="NCBI Taxonomy" id="1070528"/>
    <lineage>
        <taxon>unclassified sequences</taxon>
        <taxon>metagenomes</taxon>
        <taxon>organismal metagenomes</taxon>
    </lineage>
</organism>
<dbReference type="EMBL" id="MT144899">
    <property type="protein sequence ID" value="QJI01110.1"/>
    <property type="molecule type" value="Genomic_DNA"/>
</dbReference>
<accession>A0A6H1ZB23</accession>
<sequence length="83" mass="9531">MSIHTAMKNRSIESLDEKILEANARRICHCVNTYDELLESLIDCKDALGEYLMSVEDGKDNDAESAYQFACHIIKKATREEYE</sequence>
<name>A0A6H1ZB23_9ZZZZ</name>
<evidence type="ECO:0000313" key="1">
    <source>
        <dbReference type="EMBL" id="QJA45103.1"/>
    </source>
</evidence>
<evidence type="ECO:0000313" key="2">
    <source>
        <dbReference type="EMBL" id="QJI01110.1"/>
    </source>
</evidence>
<gene>
    <name evidence="1" type="ORF">TM448A00186_0015</name>
    <name evidence="2" type="ORF">TM448B02294_0003</name>
</gene>
<dbReference type="EMBL" id="MT143986">
    <property type="protein sequence ID" value="QJA45103.1"/>
    <property type="molecule type" value="Genomic_DNA"/>
</dbReference>